<feature type="region of interest" description="Disordered" evidence="1">
    <location>
        <begin position="69"/>
        <end position="97"/>
    </location>
</feature>
<evidence type="ECO:0000313" key="3">
    <source>
        <dbReference type="EMBL" id="CAI0434785.1"/>
    </source>
</evidence>
<dbReference type="InterPro" id="IPR034572">
    <property type="entry name" value="MCD1"/>
</dbReference>
<keyword evidence="2" id="KW-0812">Transmembrane</keyword>
<keyword evidence="2" id="KW-1133">Transmembrane helix</keyword>
<keyword evidence="2" id="KW-0472">Membrane</keyword>
<reference evidence="3" key="1">
    <citation type="submission" date="2022-08" db="EMBL/GenBank/DDBJ databases">
        <authorList>
            <person name="Gutierrez-Valencia J."/>
        </authorList>
    </citation>
    <scope>NUCLEOTIDE SEQUENCE</scope>
</reference>
<feature type="compositionally biased region" description="Acidic residues" evidence="1">
    <location>
        <begin position="76"/>
        <end position="91"/>
    </location>
</feature>
<proteinExistence type="predicted"/>
<evidence type="ECO:0000256" key="2">
    <source>
        <dbReference type="SAM" id="Phobius"/>
    </source>
</evidence>
<feature type="transmembrane region" description="Helical" evidence="2">
    <location>
        <begin position="164"/>
        <end position="183"/>
    </location>
</feature>
<feature type="compositionally biased region" description="Low complexity" evidence="1">
    <location>
        <begin position="388"/>
        <end position="403"/>
    </location>
</feature>
<sequence length="413" mass="45345">MEMAALHLPSFSIQPSPTFAKHCVSPHATQLRTGFVIFQCPSRRNPPKSGSRMIGFRLLKAVSDSVSSAEGAAADSQDEEVVTSDSADDFPADSQDEKVVVTSDSANDFPADSEDEKVVATIDSANDSPDSKTLVVVAKLQAAISPLSPFVSSMKTYAGCNSKAIWLSTATAIFLFVAVRVYVGMTQKSKHNRPGTVADLVRRGQLRSDRRGMYAQGISSLKYEDPFNNPYVKLGKSNSTVEMCGKVYKLSPVTLTKEEQATHQRRRSRAYQWKRPTMFLKEGDSIPPDVDPESVRWIPANHPFATTSSDIDESLAQTNVYQKHGVPFRIQAEHEALQRKLEGLQQDQKLNKFFIDSDNAKAYERSLKLHPKSNEAMDQNPSANQDGNSSPSSSNSSSSSFNSTAPSDELQKP</sequence>
<gene>
    <name evidence="3" type="ORF">LITE_LOCUS24405</name>
</gene>
<organism evidence="3 4">
    <name type="scientific">Linum tenue</name>
    <dbReference type="NCBI Taxonomy" id="586396"/>
    <lineage>
        <taxon>Eukaryota</taxon>
        <taxon>Viridiplantae</taxon>
        <taxon>Streptophyta</taxon>
        <taxon>Embryophyta</taxon>
        <taxon>Tracheophyta</taxon>
        <taxon>Spermatophyta</taxon>
        <taxon>Magnoliopsida</taxon>
        <taxon>eudicotyledons</taxon>
        <taxon>Gunneridae</taxon>
        <taxon>Pentapetalae</taxon>
        <taxon>rosids</taxon>
        <taxon>fabids</taxon>
        <taxon>Malpighiales</taxon>
        <taxon>Linaceae</taxon>
        <taxon>Linum</taxon>
    </lineage>
</organism>
<dbReference type="GO" id="GO:0010020">
    <property type="term" value="P:chloroplast fission"/>
    <property type="evidence" value="ECO:0007669"/>
    <property type="project" value="InterPro"/>
</dbReference>
<dbReference type="EMBL" id="CAMGYJ010000006">
    <property type="protein sequence ID" value="CAI0434785.1"/>
    <property type="molecule type" value="Genomic_DNA"/>
</dbReference>
<dbReference type="AlphaFoldDB" id="A0AAV0LKT8"/>
<feature type="region of interest" description="Disordered" evidence="1">
    <location>
        <begin position="365"/>
        <end position="413"/>
    </location>
</feature>
<evidence type="ECO:0000313" key="4">
    <source>
        <dbReference type="Proteomes" id="UP001154282"/>
    </source>
</evidence>
<protein>
    <recommendedName>
        <fullName evidence="5">Protein MULTIPLE CHLOROPLAST DIVISION SITE 1</fullName>
    </recommendedName>
</protein>
<name>A0AAV0LKT8_9ROSI</name>
<dbReference type="GO" id="GO:0009706">
    <property type="term" value="C:chloroplast inner membrane"/>
    <property type="evidence" value="ECO:0007669"/>
    <property type="project" value="TreeGrafter"/>
</dbReference>
<dbReference type="Proteomes" id="UP001154282">
    <property type="component" value="Unassembled WGS sequence"/>
</dbReference>
<comment type="caution">
    <text evidence="3">The sequence shown here is derived from an EMBL/GenBank/DDBJ whole genome shotgun (WGS) entry which is preliminary data.</text>
</comment>
<feature type="compositionally biased region" description="Polar residues" evidence="1">
    <location>
        <begin position="376"/>
        <end position="387"/>
    </location>
</feature>
<evidence type="ECO:0008006" key="5">
    <source>
        <dbReference type="Google" id="ProtNLM"/>
    </source>
</evidence>
<feature type="compositionally biased region" description="Basic and acidic residues" evidence="1">
    <location>
        <begin position="365"/>
        <end position="375"/>
    </location>
</feature>
<dbReference type="PANTHER" id="PTHR36317">
    <property type="entry name" value="PROTEIN MULTIPLE CHLOROPLAST DIVISION SITE 1"/>
    <property type="match status" value="1"/>
</dbReference>
<accession>A0AAV0LKT8</accession>
<evidence type="ECO:0000256" key="1">
    <source>
        <dbReference type="SAM" id="MobiDB-lite"/>
    </source>
</evidence>
<dbReference type="PANTHER" id="PTHR36317:SF1">
    <property type="entry name" value="PROTEIN MULTIPLE CHLOROPLAST DIVISION SITE 1"/>
    <property type="match status" value="1"/>
</dbReference>
<keyword evidence="4" id="KW-1185">Reference proteome</keyword>